<reference evidence="3 4" key="1">
    <citation type="submission" date="2017-03" db="EMBL/GenBank/DDBJ databases">
        <title>Draft genome sequence of Streptomyces scabrisporus NF3, endophyte isolated from Amphipterygium adstringens.</title>
        <authorList>
            <person name="Vazquez M."/>
            <person name="Ceapa C.D."/>
            <person name="Rodriguez Luna D."/>
            <person name="Sanchez Esquivel S."/>
        </authorList>
    </citation>
    <scope>NUCLEOTIDE SEQUENCE [LARGE SCALE GENOMIC DNA]</scope>
    <source>
        <strain evidence="3 4">NF3</strain>
    </source>
</reference>
<evidence type="ECO:0000256" key="1">
    <source>
        <dbReference type="SAM" id="MobiDB-lite"/>
    </source>
</evidence>
<organism evidence="3 4">
    <name type="scientific">Embleya scabrispora</name>
    <dbReference type="NCBI Taxonomy" id="159449"/>
    <lineage>
        <taxon>Bacteria</taxon>
        <taxon>Bacillati</taxon>
        <taxon>Actinomycetota</taxon>
        <taxon>Actinomycetes</taxon>
        <taxon>Kitasatosporales</taxon>
        <taxon>Streptomycetaceae</taxon>
        <taxon>Embleya</taxon>
    </lineage>
</organism>
<evidence type="ECO:0000313" key="4">
    <source>
        <dbReference type="Proteomes" id="UP000190037"/>
    </source>
</evidence>
<feature type="compositionally biased region" description="Basic and acidic residues" evidence="1">
    <location>
        <begin position="66"/>
        <end position="81"/>
    </location>
</feature>
<feature type="transmembrane region" description="Helical" evidence="2">
    <location>
        <begin position="20"/>
        <end position="43"/>
    </location>
</feature>
<proteinExistence type="predicted"/>
<comment type="caution">
    <text evidence="3">The sequence shown here is derived from an EMBL/GenBank/DDBJ whole genome shotgun (WGS) entry which is preliminary data.</text>
</comment>
<gene>
    <name evidence="3" type="ORF">B4N89_26755</name>
</gene>
<dbReference type="EMBL" id="MWQN01000001">
    <property type="protein sequence ID" value="OPC84050.1"/>
    <property type="molecule type" value="Genomic_DNA"/>
</dbReference>
<keyword evidence="4" id="KW-1185">Reference proteome</keyword>
<dbReference type="InterPro" id="IPR045513">
    <property type="entry name" value="DUF6479"/>
</dbReference>
<dbReference type="AlphaFoldDB" id="A0A1T3P588"/>
<keyword evidence="2" id="KW-1133">Transmembrane helix</keyword>
<dbReference type="Proteomes" id="UP000190037">
    <property type="component" value="Unassembled WGS sequence"/>
</dbReference>
<keyword evidence="2" id="KW-0472">Membrane</keyword>
<feature type="compositionally biased region" description="Basic and acidic residues" evidence="1">
    <location>
        <begin position="101"/>
        <end position="112"/>
    </location>
</feature>
<evidence type="ECO:0000256" key="2">
    <source>
        <dbReference type="SAM" id="Phobius"/>
    </source>
</evidence>
<keyword evidence="2" id="KW-0812">Transmembrane</keyword>
<sequence>MGRGSGVGMTTLAQYTSASPGTVAAIAIPAALLIAVLLIIPVVSGVRRRRRPPPAPPQGLPTESTPHPRDPGRESADVPRDGRRRGPHEMPGYGNLGSRPSDPENPDRDRNS</sequence>
<evidence type="ECO:0000313" key="3">
    <source>
        <dbReference type="EMBL" id="OPC84050.1"/>
    </source>
</evidence>
<name>A0A1T3P588_9ACTN</name>
<protein>
    <recommendedName>
        <fullName evidence="5">Secreted protein</fullName>
    </recommendedName>
</protein>
<dbReference type="Pfam" id="PF20087">
    <property type="entry name" value="DUF6479"/>
    <property type="match status" value="1"/>
</dbReference>
<accession>A0A1T3P588</accession>
<evidence type="ECO:0008006" key="5">
    <source>
        <dbReference type="Google" id="ProtNLM"/>
    </source>
</evidence>
<dbReference type="STRING" id="159449.B4N89_26755"/>
<feature type="region of interest" description="Disordered" evidence="1">
    <location>
        <begin position="44"/>
        <end position="112"/>
    </location>
</feature>